<reference evidence="1" key="1">
    <citation type="submission" date="2022-04" db="EMBL/GenBank/DDBJ databases">
        <title>Chromosome-scale genome assembly of Holotrichia oblita Faldermann.</title>
        <authorList>
            <person name="Rongchong L."/>
        </authorList>
    </citation>
    <scope>NUCLEOTIDE SEQUENCE</scope>
    <source>
        <strain evidence="1">81SQS9</strain>
    </source>
</reference>
<proteinExistence type="predicted"/>
<evidence type="ECO:0000313" key="2">
    <source>
        <dbReference type="Proteomes" id="UP001056778"/>
    </source>
</evidence>
<dbReference type="EMBL" id="CM043018">
    <property type="protein sequence ID" value="KAI4464131.1"/>
    <property type="molecule type" value="Genomic_DNA"/>
</dbReference>
<dbReference type="Proteomes" id="UP001056778">
    <property type="component" value="Chromosome 4"/>
</dbReference>
<sequence length="245" mass="27695">MDVTSSFPKLQIDPPVIKSAFTPSPFIIMRHGGLAEPLDCSTPALDLCVRPKRRTPTPEEVYMKNRTESLCLEPPSSSVCFSSPGSQDSSEYSESSLNAESSQLISTTHIPKTKLPRPFKAYPKDPLSIAIGVVSTETLLGQNSVDAYGEFRKKMLSQVQSQHQGTNKNMRRNTQKGISVNEDPSYWEKRRKNNEAAKRSRDARRAKEDEIAIRCAFLEQENLKLRYEVATLRSESERLKNMLYH</sequence>
<keyword evidence="2" id="KW-1185">Reference proteome</keyword>
<protein>
    <submittedName>
        <fullName evidence="1">Thyrotroph embryonic factor related</fullName>
    </submittedName>
</protein>
<accession>A0ACB9TBF0</accession>
<comment type="caution">
    <text evidence="1">The sequence shown here is derived from an EMBL/GenBank/DDBJ whole genome shotgun (WGS) entry which is preliminary data.</text>
</comment>
<name>A0ACB9TBF0_HOLOL</name>
<evidence type="ECO:0000313" key="1">
    <source>
        <dbReference type="EMBL" id="KAI4464131.1"/>
    </source>
</evidence>
<organism evidence="1 2">
    <name type="scientific">Holotrichia oblita</name>
    <name type="common">Chafer beetle</name>
    <dbReference type="NCBI Taxonomy" id="644536"/>
    <lineage>
        <taxon>Eukaryota</taxon>
        <taxon>Metazoa</taxon>
        <taxon>Ecdysozoa</taxon>
        <taxon>Arthropoda</taxon>
        <taxon>Hexapoda</taxon>
        <taxon>Insecta</taxon>
        <taxon>Pterygota</taxon>
        <taxon>Neoptera</taxon>
        <taxon>Endopterygota</taxon>
        <taxon>Coleoptera</taxon>
        <taxon>Polyphaga</taxon>
        <taxon>Scarabaeiformia</taxon>
        <taxon>Scarabaeidae</taxon>
        <taxon>Melolonthinae</taxon>
        <taxon>Holotrichia</taxon>
    </lineage>
</organism>
<gene>
    <name evidence="1" type="ORF">MML48_4g00007489</name>
</gene>